<keyword evidence="3" id="KW-0732">Signal</keyword>
<protein>
    <recommendedName>
        <fullName evidence="1">Beta-lactamase</fullName>
    </recommendedName>
    <alternativeName>
        <fullName evidence="2">Penicillinase</fullName>
    </alternativeName>
</protein>
<evidence type="ECO:0000313" key="6">
    <source>
        <dbReference type="Proteomes" id="UP000198582"/>
    </source>
</evidence>
<evidence type="ECO:0000256" key="3">
    <source>
        <dbReference type="SAM" id="SignalP"/>
    </source>
</evidence>
<dbReference type="RefSeq" id="WP_091629364.1">
    <property type="nucleotide sequence ID" value="NZ_FOEF01000040.1"/>
</dbReference>
<dbReference type="AlphaFoldDB" id="A0A1H8YPR6"/>
<dbReference type="InterPro" id="IPR006311">
    <property type="entry name" value="TAT_signal"/>
</dbReference>
<dbReference type="Proteomes" id="UP000198582">
    <property type="component" value="Unassembled WGS sequence"/>
</dbReference>
<evidence type="ECO:0000259" key="4">
    <source>
        <dbReference type="Pfam" id="PF13354"/>
    </source>
</evidence>
<reference evidence="5 6" key="1">
    <citation type="submission" date="2016-10" db="EMBL/GenBank/DDBJ databases">
        <authorList>
            <person name="de Groot N.N."/>
        </authorList>
    </citation>
    <scope>NUCLEOTIDE SEQUENCE [LARGE SCALE GENOMIC DNA]</scope>
    <source>
        <strain evidence="5 6">DSM 44993</strain>
    </source>
</reference>
<sequence>MLTRRSLLTTVAAAGSAALLLPATANAAAPPDTSTPEGWLEWFAAHRADVSVVADYGTGHRLRHRPDESRVLASAIKVVHLAAYTGAVAAGRIDPGEPVRLGDWDARHPYLGDGLIGSGSHHSALTWLGVPCDEYGVAKDPEQRVPLQKLAEAMILFSDNAAADYLRARLGDPALRAAAAKGGWPDPDLRMFGGETLLWLFPEYAPPPGTPVPVRRAVGDALSDRFARDPGFRKLVLPQAFSHPPTPESTLAWVARTGRGPATGLFAMHRALATGGGQAAALARDVLALSLADRVPPGADSVLFKGGSLPGVITIGLDLLSPGRTGTGVMMLTNVSDVDSLNSGPLIEAAIGSLATPGGFTGLERALGH</sequence>
<dbReference type="GO" id="GO:0046677">
    <property type="term" value="P:response to antibiotic"/>
    <property type="evidence" value="ECO:0007669"/>
    <property type="project" value="InterPro"/>
</dbReference>
<dbReference type="PANTHER" id="PTHR35333">
    <property type="entry name" value="BETA-LACTAMASE"/>
    <property type="match status" value="1"/>
</dbReference>
<dbReference type="Gene3D" id="3.40.710.10">
    <property type="entry name" value="DD-peptidase/beta-lactamase superfamily"/>
    <property type="match status" value="1"/>
</dbReference>
<dbReference type="OrthoDB" id="503335at2"/>
<evidence type="ECO:0000313" key="5">
    <source>
        <dbReference type="EMBL" id="SEP54215.1"/>
    </source>
</evidence>
<dbReference type="STRING" id="394193.SAMN04489732_14011"/>
<organism evidence="5 6">
    <name type="scientific">Amycolatopsis saalfeldensis</name>
    <dbReference type="NCBI Taxonomy" id="394193"/>
    <lineage>
        <taxon>Bacteria</taxon>
        <taxon>Bacillati</taxon>
        <taxon>Actinomycetota</taxon>
        <taxon>Actinomycetes</taxon>
        <taxon>Pseudonocardiales</taxon>
        <taxon>Pseudonocardiaceae</taxon>
        <taxon>Amycolatopsis</taxon>
    </lineage>
</organism>
<dbReference type="PROSITE" id="PS51318">
    <property type="entry name" value="TAT"/>
    <property type="match status" value="1"/>
</dbReference>
<keyword evidence="6" id="KW-1185">Reference proteome</keyword>
<proteinExistence type="predicted"/>
<accession>A0A1H8YPR6</accession>
<feature type="domain" description="Beta-lactamase class A catalytic" evidence="4">
    <location>
        <begin position="52"/>
        <end position="186"/>
    </location>
</feature>
<dbReference type="Pfam" id="PF13354">
    <property type="entry name" value="Beta-lactamase2"/>
    <property type="match status" value="1"/>
</dbReference>
<dbReference type="GO" id="GO:0030655">
    <property type="term" value="P:beta-lactam antibiotic catabolic process"/>
    <property type="evidence" value="ECO:0007669"/>
    <property type="project" value="InterPro"/>
</dbReference>
<dbReference type="InterPro" id="IPR012338">
    <property type="entry name" value="Beta-lactam/transpept-like"/>
</dbReference>
<feature type="chain" id="PRO_5011503185" description="Beta-lactamase" evidence="3">
    <location>
        <begin position="28"/>
        <end position="369"/>
    </location>
</feature>
<gene>
    <name evidence="5" type="ORF">SAMN04489732_14011</name>
</gene>
<dbReference type="EMBL" id="FOEF01000040">
    <property type="protein sequence ID" value="SEP54215.1"/>
    <property type="molecule type" value="Genomic_DNA"/>
</dbReference>
<dbReference type="GO" id="GO:0008800">
    <property type="term" value="F:beta-lactamase activity"/>
    <property type="evidence" value="ECO:0007669"/>
    <property type="project" value="InterPro"/>
</dbReference>
<evidence type="ECO:0000256" key="2">
    <source>
        <dbReference type="ARBA" id="ARBA00030171"/>
    </source>
</evidence>
<name>A0A1H8YPR6_9PSEU</name>
<dbReference type="InterPro" id="IPR000871">
    <property type="entry name" value="Beta-lactam_class-A"/>
</dbReference>
<dbReference type="SUPFAM" id="SSF56601">
    <property type="entry name" value="beta-lactamase/transpeptidase-like"/>
    <property type="match status" value="1"/>
</dbReference>
<dbReference type="PANTHER" id="PTHR35333:SF3">
    <property type="entry name" value="BETA-LACTAMASE-TYPE TRANSPEPTIDASE FOLD CONTAINING PROTEIN"/>
    <property type="match status" value="1"/>
</dbReference>
<dbReference type="InterPro" id="IPR045155">
    <property type="entry name" value="Beta-lactam_cat"/>
</dbReference>
<feature type="signal peptide" evidence="3">
    <location>
        <begin position="1"/>
        <end position="27"/>
    </location>
</feature>
<evidence type="ECO:0000256" key="1">
    <source>
        <dbReference type="ARBA" id="ARBA00018879"/>
    </source>
</evidence>